<keyword evidence="11" id="KW-0479">Metal-binding</keyword>
<gene>
    <name evidence="14" type="ORF">J4Q44_G00318890</name>
</gene>
<dbReference type="GO" id="GO:0046872">
    <property type="term" value="F:metal ion binding"/>
    <property type="evidence" value="ECO:0007669"/>
    <property type="project" value="UniProtKB-KW"/>
</dbReference>
<evidence type="ECO:0000256" key="12">
    <source>
        <dbReference type="PROSITE-ProRule" id="PRU10141"/>
    </source>
</evidence>
<keyword evidence="6 10" id="KW-0067">ATP-binding</keyword>
<dbReference type="EC" id="2.7.10.2" evidence="1"/>
<comment type="caution">
    <text evidence="14">The sequence shown here is derived from an EMBL/GenBank/DDBJ whole genome shotgun (WGS) entry which is preliminary data.</text>
</comment>
<dbReference type="InterPro" id="IPR011009">
    <property type="entry name" value="Kinase-like_dom_sf"/>
</dbReference>
<dbReference type="InterPro" id="IPR000719">
    <property type="entry name" value="Prot_kinase_dom"/>
</dbReference>
<dbReference type="InterPro" id="IPR050198">
    <property type="entry name" value="Non-receptor_tyrosine_kinases"/>
</dbReference>
<dbReference type="PROSITE" id="PS00109">
    <property type="entry name" value="PROTEIN_KINASE_TYR"/>
    <property type="match status" value="1"/>
</dbReference>
<proteinExistence type="predicted"/>
<name>A0AAN8QFQ3_9TELE</name>
<keyword evidence="7" id="KW-0727">SH2 domain</keyword>
<evidence type="ECO:0000313" key="14">
    <source>
        <dbReference type="EMBL" id="KAK6297306.1"/>
    </source>
</evidence>
<dbReference type="EMBL" id="JAGTTL010000031">
    <property type="protein sequence ID" value="KAK6297306.1"/>
    <property type="molecule type" value="Genomic_DNA"/>
</dbReference>
<keyword evidence="3" id="KW-0519">Myristate</keyword>
<feature type="domain" description="Protein kinase" evidence="13">
    <location>
        <begin position="24"/>
        <end position="281"/>
    </location>
</feature>
<evidence type="ECO:0000256" key="1">
    <source>
        <dbReference type="ARBA" id="ARBA00011903"/>
    </source>
</evidence>
<keyword evidence="3" id="KW-0449">Lipoprotein</keyword>
<dbReference type="FunFam" id="1.10.510.10:FF:000318">
    <property type="entry name" value="Tyrosine-protein kinase"/>
    <property type="match status" value="1"/>
</dbReference>
<dbReference type="PIRSF" id="PIRSF000615">
    <property type="entry name" value="TyrPK_CSF1-R"/>
    <property type="match status" value="1"/>
</dbReference>
<accession>A0AAN8QFQ3</accession>
<dbReference type="PANTHER" id="PTHR24418">
    <property type="entry name" value="TYROSINE-PROTEIN KINASE"/>
    <property type="match status" value="1"/>
</dbReference>
<dbReference type="Pfam" id="PF07714">
    <property type="entry name" value="PK_Tyr_Ser-Thr"/>
    <property type="match status" value="1"/>
</dbReference>
<evidence type="ECO:0000256" key="11">
    <source>
        <dbReference type="PIRSR" id="PIRSR000615-3"/>
    </source>
</evidence>
<dbReference type="SMART" id="SM00219">
    <property type="entry name" value="TyrKc"/>
    <property type="match status" value="1"/>
</dbReference>
<dbReference type="PRINTS" id="PR00109">
    <property type="entry name" value="TYRKINASE"/>
</dbReference>
<feature type="active site" description="Proton acceptor" evidence="9">
    <location>
        <position position="144"/>
    </location>
</feature>
<keyword evidence="11" id="KW-0460">Magnesium</keyword>
<keyword evidence="5" id="KW-0418">Kinase</keyword>
<organism evidence="14 15">
    <name type="scientific">Coregonus suidteri</name>
    <dbReference type="NCBI Taxonomy" id="861788"/>
    <lineage>
        <taxon>Eukaryota</taxon>
        <taxon>Metazoa</taxon>
        <taxon>Chordata</taxon>
        <taxon>Craniata</taxon>
        <taxon>Vertebrata</taxon>
        <taxon>Euteleostomi</taxon>
        <taxon>Actinopterygii</taxon>
        <taxon>Neopterygii</taxon>
        <taxon>Teleostei</taxon>
        <taxon>Protacanthopterygii</taxon>
        <taxon>Salmoniformes</taxon>
        <taxon>Salmonidae</taxon>
        <taxon>Coregoninae</taxon>
        <taxon>Coregonus</taxon>
    </lineage>
</organism>
<evidence type="ECO:0000256" key="6">
    <source>
        <dbReference type="ARBA" id="ARBA00022840"/>
    </source>
</evidence>
<evidence type="ECO:0000313" key="15">
    <source>
        <dbReference type="Proteomes" id="UP001356427"/>
    </source>
</evidence>
<protein>
    <recommendedName>
        <fullName evidence="1">non-specific protein-tyrosine kinase</fullName>
        <ecNumber evidence="1">2.7.10.2</ecNumber>
    </recommendedName>
</protein>
<dbReference type="Proteomes" id="UP001356427">
    <property type="component" value="Unassembled WGS sequence"/>
</dbReference>
<feature type="binding site" evidence="12">
    <location>
        <position position="52"/>
    </location>
    <ligand>
        <name>ATP</name>
        <dbReference type="ChEBI" id="CHEBI:30616"/>
    </ligand>
</feature>
<evidence type="ECO:0000259" key="13">
    <source>
        <dbReference type="PROSITE" id="PS50011"/>
    </source>
</evidence>
<dbReference type="PROSITE" id="PS50011">
    <property type="entry name" value="PROTEIN_KINASE_DOM"/>
    <property type="match status" value="1"/>
</dbReference>
<keyword evidence="15" id="KW-1185">Reference proteome</keyword>
<sequence length="295" mass="33961">MEVPQTHGLSYNTADQWEIDRTSVKLLNKLGAGQFGEVYEGLWNDTTAVAVKTLKPGTMDVKDFLQEAQIMKKLRHPKLIQLYAVCTVEEPIYIITELMKNGSLLEYLQKDKGTELVISDQLEMAAQVAAGMAYLELQNYIHRDLAARNVLVGENNICKVADFGLARVFMMENENVYEAKEGTKFPVKWTAPEAIHSSKFTIKSDVWSFGILLYEIMTFGGMPYPTMTNYQVVQRLPTGYRMPNPPRCPMMMYEIMSDCWKENEMDRPTFETLQWKLEDFFDLDVTSYDDGNRYQ</sequence>
<dbReference type="InterPro" id="IPR008266">
    <property type="entry name" value="Tyr_kinase_AS"/>
</dbReference>
<feature type="binding site" evidence="11">
    <location>
        <position position="162"/>
    </location>
    <ligand>
        <name>Mg(2+)</name>
        <dbReference type="ChEBI" id="CHEBI:18420"/>
    </ligand>
</feature>
<evidence type="ECO:0000256" key="4">
    <source>
        <dbReference type="ARBA" id="ARBA00022741"/>
    </source>
</evidence>
<dbReference type="SUPFAM" id="SSF56112">
    <property type="entry name" value="Protein kinase-like (PK-like)"/>
    <property type="match status" value="1"/>
</dbReference>
<evidence type="ECO:0000256" key="8">
    <source>
        <dbReference type="ARBA" id="ARBA00023137"/>
    </source>
</evidence>
<dbReference type="InterPro" id="IPR017441">
    <property type="entry name" value="Protein_kinase_ATP_BS"/>
</dbReference>
<feature type="binding site" evidence="10">
    <location>
        <position position="148"/>
    </location>
    <ligand>
        <name>ATP</name>
        <dbReference type="ChEBI" id="CHEBI:30616"/>
    </ligand>
</feature>
<feature type="binding site" evidence="11">
    <location>
        <position position="149"/>
    </location>
    <ligand>
        <name>Mg(2+)</name>
        <dbReference type="ChEBI" id="CHEBI:18420"/>
    </ligand>
</feature>
<evidence type="ECO:0000256" key="3">
    <source>
        <dbReference type="ARBA" id="ARBA00022707"/>
    </source>
</evidence>
<keyword evidence="2" id="KW-0808">Transferase</keyword>
<keyword evidence="8" id="KW-0829">Tyrosine-protein kinase</keyword>
<dbReference type="GO" id="GO:0004715">
    <property type="term" value="F:non-membrane spanning protein tyrosine kinase activity"/>
    <property type="evidence" value="ECO:0007669"/>
    <property type="project" value="UniProtKB-EC"/>
</dbReference>
<dbReference type="AlphaFoldDB" id="A0AAN8QFQ3"/>
<dbReference type="Gene3D" id="1.10.510.10">
    <property type="entry name" value="Transferase(Phosphotransferase) domain 1"/>
    <property type="match status" value="1"/>
</dbReference>
<keyword evidence="4 10" id="KW-0547">Nucleotide-binding</keyword>
<evidence type="ECO:0000256" key="7">
    <source>
        <dbReference type="ARBA" id="ARBA00022999"/>
    </source>
</evidence>
<dbReference type="InterPro" id="IPR001245">
    <property type="entry name" value="Ser-Thr/Tyr_kinase_cat_dom"/>
</dbReference>
<dbReference type="FunFam" id="3.30.200.20:FF:000037">
    <property type="entry name" value="Tyrosine-protein kinase"/>
    <property type="match status" value="1"/>
</dbReference>
<evidence type="ECO:0000256" key="2">
    <source>
        <dbReference type="ARBA" id="ARBA00022679"/>
    </source>
</evidence>
<evidence type="ECO:0000256" key="9">
    <source>
        <dbReference type="PIRSR" id="PIRSR000615-1"/>
    </source>
</evidence>
<dbReference type="InterPro" id="IPR020635">
    <property type="entry name" value="Tyr_kinase_cat_dom"/>
</dbReference>
<evidence type="ECO:0000256" key="10">
    <source>
        <dbReference type="PIRSR" id="PIRSR000615-2"/>
    </source>
</evidence>
<dbReference type="GO" id="GO:0005524">
    <property type="term" value="F:ATP binding"/>
    <property type="evidence" value="ECO:0007669"/>
    <property type="project" value="UniProtKB-UniRule"/>
</dbReference>
<evidence type="ECO:0000256" key="5">
    <source>
        <dbReference type="ARBA" id="ARBA00022777"/>
    </source>
</evidence>
<dbReference type="PROSITE" id="PS00107">
    <property type="entry name" value="PROTEIN_KINASE_ATP"/>
    <property type="match status" value="1"/>
</dbReference>
<reference evidence="14 15" key="1">
    <citation type="submission" date="2021-04" db="EMBL/GenBank/DDBJ databases">
        <authorList>
            <person name="De Guttry C."/>
            <person name="Zahm M."/>
            <person name="Klopp C."/>
            <person name="Cabau C."/>
            <person name="Louis A."/>
            <person name="Berthelot C."/>
            <person name="Parey E."/>
            <person name="Roest Crollius H."/>
            <person name="Montfort J."/>
            <person name="Robinson-Rechavi M."/>
            <person name="Bucao C."/>
            <person name="Bouchez O."/>
            <person name="Gislard M."/>
            <person name="Lluch J."/>
            <person name="Milhes M."/>
            <person name="Lampietro C."/>
            <person name="Lopez Roques C."/>
            <person name="Donnadieu C."/>
            <person name="Braasch I."/>
            <person name="Desvignes T."/>
            <person name="Postlethwait J."/>
            <person name="Bobe J."/>
            <person name="Wedekind C."/>
            <person name="Guiguen Y."/>
        </authorList>
    </citation>
    <scope>NUCLEOTIDE SEQUENCE [LARGE SCALE GENOMIC DNA]</scope>
    <source>
        <strain evidence="14">Cs_M1</strain>
        <tissue evidence="14">Blood</tissue>
    </source>
</reference>